<dbReference type="EMBL" id="SJDU01000494">
    <property type="protein sequence ID" value="TKZ28163.1"/>
    <property type="molecule type" value="Genomic_DNA"/>
</dbReference>
<organism evidence="1 2">
    <name type="scientific">Brachyspira catarrhinii</name>
    <dbReference type="NCBI Taxonomy" id="2528966"/>
    <lineage>
        <taxon>Bacteria</taxon>
        <taxon>Pseudomonadati</taxon>
        <taxon>Spirochaetota</taxon>
        <taxon>Spirochaetia</taxon>
        <taxon>Brachyspirales</taxon>
        <taxon>Brachyspiraceae</taxon>
        <taxon>Brachyspira</taxon>
    </lineage>
</organism>
<proteinExistence type="predicted"/>
<reference evidence="1 2" key="1">
    <citation type="journal article" date="2019" name="Anaerobe">
        <title>Brachyspira catarrhinii sp. nov., an anaerobic intestinal spirochaete isolated from vervet monkeys may have been misidentified as Brachyspira aalborgi in previous studies.</title>
        <authorList>
            <person name="Phillips N.D."/>
            <person name="La T."/>
            <person name="Hampson D.J."/>
        </authorList>
    </citation>
    <scope>NUCLEOTIDE SEQUENCE [LARGE SCALE GENOMIC DNA]</scope>
    <source>
        <strain evidence="1 2">Z12</strain>
    </source>
</reference>
<evidence type="ECO:0000313" key="2">
    <source>
        <dbReference type="Proteomes" id="UP000310168"/>
    </source>
</evidence>
<sequence length="302" mass="35971">MFNYFQKSQRRRNILNKIKSNRIIINKFQSPLGIVPSEDAKPKEGFDFELKDGEIYSYRISVSANKIPYLFLKLIKLFPAYATMVIERISEDINRDFDIMMSDPDISKAEIKNIFKKYKELWVECGFVGFGIIDERTEFEVFINLDKEVIINTPYENVNEINSILGYFNLLNENPSFISDFEHWHYPLSSVVSYETVSESDEYVFDYYDIINNLKHLYGFSLINMNERIIRRQPKWWNVTVKCLGKCKKISSISSYYIVANTIEEMETLVDEKMKEMNIENYYIYDFYNVEPNNYNPRNFNL</sequence>
<feature type="non-terminal residue" evidence="1">
    <location>
        <position position="302"/>
    </location>
</feature>
<dbReference type="Proteomes" id="UP000310168">
    <property type="component" value="Unassembled WGS sequence"/>
</dbReference>
<keyword evidence="2" id="KW-1185">Reference proteome</keyword>
<dbReference type="RefSeq" id="WP_137999273.1">
    <property type="nucleotide sequence ID" value="NZ_SJDU01000494.1"/>
</dbReference>
<gene>
    <name evidence="1" type="ORF">EZH24_11775</name>
</gene>
<protein>
    <submittedName>
        <fullName evidence="1">Uncharacterized protein</fullName>
    </submittedName>
</protein>
<evidence type="ECO:0000313" key="1">
    <source>
        <dbReference type="EMBL" id="TKZ28163.1"/>
    </source>
</evidence>
<name>A0ABY2TMX5_9SPIR</name>
<accession>A0ABY2TMX5</accession>
<comment type="caution">
    <text evidence="1">The sequence shown here is derived from an EMBL/GenBank/DDBJ whole genome shotgun (WGS) entry which is preliminary data.</text>
</comment>